<organism evidence="15 16">
    <name type="scientific">Limulus polyphemus</name>
    <name type="common">Atlantic horseshoe crab</name>
    <dbReference type="NCBI Taxonomy" id="6850"/>
    <lineage>
        <taxon>Eukaryota</taxon>
        <taxon>Metazoa</taxon>
        <taxon>Ecdysozoa</taxon>
        <taxon>Arthropoda</taxon>
        <taxon>Chelicerata</taxon>
        <taxon>Merostomata</taxon>
        <taxon>Xiphosura</taxon>
        <taxon>Limulidae</taxon>
        <taxon>Limulus</taxon>
    </lineage>
</organism>
<keyword evidence="3" id="KW-0677">Repeat</keyword>
<keyword evidence="5 10" id="KW-0440">LIM domain</keyword>
<evidence type="ECO:0000256" key="12">
    <source>
        <dbReference type="SAM" id="MobiDB-lite"/>
    </source>
</evidence>
<keyword evidence="15" id="KW-1185">Reference proteome</keyword>
<feature type="compositionally biased region" description="Polar residues" evidence="12">
    <location>
        <begin position="243"/>
        <end position="257"/>
    </location>
</feature>
<evidence type="ECO:0000256" key="9">
    <source>
        <dbReference type="PROSITE-ProRule" id="PRU00108"/>
    </source>
</evidence>
<comment type="subcellular location">
    <subcellularLocation>
        <location evidence="1 9 11">Nucleus</location>
    </subcellularLocation>
</comment>
<dbReference type="SMART" id="SM00132">
    <property type="entry name" value="LIM"/>
    <property type="match status" value="1"/>
</dbReference>
<sequence>MLCSRLFDVKRCARCQQGIFANELVMRAKDLVYHIHCFTCAWCNTVLTQGDYFGLKDNLVYCRTHYELLVQGESYLPPDIGTNRTIEGQSGESGQFHYSNYTSTGTVRKGRPRKRKSAGVEVNGMTTQNIGLLFTDQSGCNLHIPPLDAGIPNQNVLSHPNGQLRSKRIRTSFKHHQLRTMKSYFAINQNPDAKDLKQLAQKTDLSKRVLQVWFQNARAKWRRNNIKQQDQQSQHHSPQQQHNMNVCSPGAVSSFSEPSPPASCSMRTESTLGGVPPQIPLSCVEYSPNPSLTPTVSHHSAPSGTSGDSFPLNSFQELF</sequence>
<dbReference type="SMART" id="SM00389">
    <property type="entry name" value="HOX"/>
    <property type="match status" value="1"/>
</dbReference>
<feature type="compositionally biased region" description="Low complexity" evidence="12">
    <location>
        <begin position="228"/>
        <end position="242"/>
    </location>
</feature>
<dbReference type="Gene3D" id="2.10.110.10">
    <property type="entry name" value="Cysteine Rich Protein"/>
    <property type="match status" value="1"/>
</dbReference>
<evidence type="ECO:0000259" key="13">
    <source>
        <dbReference type="PROSITE" id="PS50023"/>
    </source>
</evidence>
<keyword evidence="2 10" id="KW-0479">Metal-binding</keyword>
<dbReference type="PROSITE" id="PS00027">
    <property type="entry name" value="HOMEOBOX_1"/>
    <property type="match status" value="1"/>
</dbReference>
<feature type="domain" description="Homeobox" evidence="14">
    <location>
        <begin position="164"/>
        <end position="224"/>
    </location>
</feature>
<evidence type="ECO:0000256" key="3">
    <source>
        <dbReference type="ARBA" id="ARBA00022737"/>
    </source>
</evidence>
<name>A0ABM1BLS5_LIMPO</name>
<dbReference type="CDD" id="cd09377">
    <property type="entry name" value="LIM2_Lhx2_Lhx9"/>
    <property type="match status" value="1"/>
</dbReference>
<feature type="region of interest" description="Disordered" evidence="12">
    <location>
        <begin position="291"/>
        <end position="319"/>
    </location>
</feature>
<evidence type="ECO:0000313" key="16">
    <source>
        <dbReference type="RefSeq" id="XP_013784573.2"/>
    </source>
</evidence>
<evidence type="ECO:0000259" key="14">
    <source>
        <dbReference type="PROSITE" id="PS50071"/>
    </source>
</evidence>
<dbReference type="PROSITE" id="PS50071">
    <property type="entry name" value="HOMEOBOX_2"/>
    <property type="match status" value="1"/>
</dbReference>
<evidence type="ECO:0000313" key="15">
    <source>
        <dbReference type="Proteomes" id="UP000694941"/>
    </source>
</evidence>
<dbReference type="Proteomes" id="UP000694941">
    <property type="component" value="Unplaced"/>
</dbReference>
<accession>A0ABM1BLS5</accession>
<dbReference type="InterPro" id="IPR050453">
    <property type="entry name" value="LIM_Homeobox_TF"/>
</dbReference>
<dbReference type="SUPFAM" id="SSF57716">
    <property type="entry name" value="Glucocorticoid receptor-like (DNA-binding domain)"/>
    <property type="match status" value="1"/>
</dbReference>
<keyword evidence="6 9" id="KW-0238">DNA-binding</keyword>
<dbReference type="PANTHER" id="PTHR24208">
    <property type="entry name" value="LIM/HOMEOBOX PROTEIN LHX"/>
    <property type="match status" value="1"/>
</dbReference>
<protein>
    <submittedName>
        <fullName evidence="16">LIM/homeobox protein Lhx9-like</fullName>
    </submittedName>
</protein>
<feature type="DNA-binding region" description="Homeobox" evidence="9">
    <location>
        <begin position="166"/>
        <end position="225"/>
    </location>
</feature>
<dbReference type="CDD" id="cd00086">
    <property type="entry name" value="homeodomain"/>
    <property type="match status" value="1"/>
</dbReference>
<evidence type="ECO:0000256" key="5">
    <source>
        <dbReference type="ARBA" id="ARBA00023038"/>
    </source>
</evidence>
<gene>
    <name evidence="16" type="primary">LOC106468679</name>
</gene>
<dbReference type="RefSeq" id="XP_013784573.2">
    <property type="nucleotide sequence ID" value="XM_013929119.2"/>
</dbReference>
<dbReference type="Pfam" id="PF00412">
    <property type="entry name" value="LIM"/>
    <property type="match status" value="1"/>
</dbReference>
<evidence type="ECO:0000256" key="7">
    <source>
        <dbReference type="ARBA" id="ARBA00023155"/>
    </source>
</evidence>
<keyword evidence="8 9" id="KW-0539">Nucleus</keyword>
<evidence type="ECO:0000256" key="2">
    <source>
        <dbReference type="ARBA" id="ARBA00022723"/>
    </source>
</evidence>
<evidence type="ECO:0000256" key="6">
    <source>
        <dbReference type="ARBA" id="ARBA00023125"/>
    </source>
</evidence>
<proteinExistence type="predicted"/>
<evidence type="ECO:0000256" key="8">
    <source>
        <dbReference type="ARBA" id="ARBA00023242"/>
    </source>
</evidence>
<evidence type="ECO:0000256" key="10">
    <source>
        <dbReference type="PROSITE-ProRule" id="PRU00125"/>
    </source>
</evidence>
<keyword evidence="7 9" id="KW-0371">Homeobox</keyword>
<keyword evidence="4 10" id="KW-0862">Zinc</keyword>
<feature type="region of interest" description="Disordered" evidence="12">
    <location>
        <begin position="225"/>
        <end position="271"/>
    </location>
</feature>
<evidence type="ECO:0000256" key="1">
    <source>
        <dbReference type="ARBA" id="ARBA00004123"/>
    </source>
</evidence>
<dbReference type="SUPFAM" id="SSF46689">
    <property type="entry name" value="Homeodomain-like"/>
    <property type="match status" value="1"/>
</dbReference>
<dbReference type="PANTHER" id="PTHR24208:SF168">
    <property type="entry name" value="PROTEIN APTEROUS"/>
    <property type="match status" value="1"/>
</dbReference>
<dbReference type="GeneID" id="106468679"/>
<reference evidence="16" key="1">
    <citation type="submission" date="2025-08" db="UniProtKB">
        <authorList>
            <consortium name="RefSeq"/>
        </authorList>
    </citation>
    <scope>IDENTIFICATION</scope>
    <source>
        <tissue evidence="16">Muscle</tissue>
    </source>
</reference>
<dbReference type="Pfam" id="PF00046">
    <property type="entry name" value="Homeodomain"/>
    <property type="match status" value="1"/>
</dbReference>
<evidence type="ECO:0000256" key="4">
    <source>
        <dbReference type="ARBA" id="ARBA00022833"/>
    </source>
</evidence>
<evidence type="ECO:0000256" key="11">
    <source>
        <dbReference type="RuleBase" id="RU000682"/>
    </source>
</evidence>
<dbReference type="InterPro" id="IPR001781">
    <property type="entry name" value="Znf_LIM"/>
</dbReference>
<dbReference type="PROSITE" id="PS00478">
    <property type="entry name" value="LIM_DOMAIN_1"/>
    <property type="match status" value="1"/>
</dbReference>
<dbReference type="Gene3D" id="1.10.10.60">
    <property type="entry name" value="Homeodomain-like"/>
    <property type="match status" value="1"/>
</dbReference>
<dbReference type="InterPro" id="IPR017970">
    <property type="entry name" value="Homeobox_CS"/>
</dbReference>
<feature type="domain" description="LIM zinc-binding" evidence="13">
    <location>
        <begin position="10"/>
        <end position="72"/>
    </location>
</feature>
<dbReference type="InterPro" id="IPR001356">
    <property type="entry name" value="HD"/>
</dbReference>
<dbReference type="PROSITE" id="PS50023">
    <property type="entry name" value="LIM_DOMAIN_2"/>
    <property type="match status" value="1"/>
</dbReference>
<dbReference type="InterPro" id="IPR009057">
    <property type="entry name" value="Homeodomain-like_sf"/>
</dbReference>